<evidence type="ECO:0000256" key="4">
    <source>
        <dbReference type="ARBA" id="ARBA00023194"/>
    </source>
</evidence>
<dbReference type="EMBL" id="JACHJN010000008">
    <property type="protein sequence ID" value="MBB5958537.1"/>
    <property type="molecule type" value="Genomic_DNA"/>
</dbReference>
<proteinExistence type="inferred from homology"/>
<evidence type="ECO:0000256" key="2">
    <source>
        <dbReference type="ARBA" id="ARBA00022676"/>
    </source>
</evidence>
<feature type="domain" description="Erythromycin biosynthesis protein CIII-like C-terminal" evidence="5">
    <location>
        <begin position="272"/>
        <end position="413"/>
    </location>
</feature>
<dbReference type="PANTHER" id="PTHR48050:SF13">
    <property type="entry name" value="STEROL 3-BETA-GLUCOSYLTRANSFERASE UGT80A2"/>
    <property type="match status" value="1"/>
</dbReference>
<protein>
    <submittedName>
        <fullName evidence="7">Glycosyltransferase (Activator-dependent family)</fullName>
    </submittedName>
</protein>
<comment type="similarity">
    <text evidence="1">Belongs to the glycosyltransferase 28 family.</text>
</comment>
<reference evidence="7 8" key="1">
    <citation type="submission" date="2020-08" db="EMBL/GenBank/DDBJ databases">
        <title>Genomic Encyclopedia of Type Strains, Phase III (KMG-III): the genomes of soil and plant-associated and newly described type strains.</title>
        <authorList>
            <person name="Whitman W."/>
        </authorList>
    </citation>
    <scope>NUCLEOTIDE SEQUENCE [LARGE SCALE GENOMIC DNA]</scope>
    <source>
        <strain evidence="7 8">CECT 8640</strain>
    </source>
</reference>
<dbReference type="Gene3D" id="3.40.50.2000">
    <property type="entry name" value="Glycogen Phosphorylase B"/>
    <property type="match status" value="2"/>
</dbReference>
<dbReference type="Pfam" id="PF21036">
    <property type="entry name" value="EryCIII-like_N"/>
    <property type="match status" value="1"/>
</dbReference>
<dbReference type="InterPro" id="IPR002213">
    <property type="entry name" value="UDP_glucos_trans"/>
</dbReference>
<evidence type="ECO:0000313" key="8">
    <source>
        <dbReference type="Proteomes" id="UP000547510"/>
    </source>
</evidence>
<organism evidence="7 8">
    <name type="scientific">Saccharothrix tamanrassetensis</name>
    <dbReference type="NCBI Taxonomy" id="1051531"/>
    <lineage>
        <taxon>Bacteria</taxon>
        <taxon>Bacillati</taxon>
        <taxon>Actinomycetota</taxon>
        <taxon>Actinomycetes</taxon>
        <taxon>Pseudonocardiales</taxon>
        <taxon>Pseudonocardiaceae</taxon>
        <taxon>Saccharothrix</taxon>
    </lineage>
</organism>
<feature type="domain" description="Erythromycin biosynthesis protein CIII-like N-terminal" evidence="6">
    <location>
        <begin position="22"/>
        <end position="257"/>
    </location>
</feature>
<comment type="caution">
    <text evidence="7">The sequence shown here is derived from an EMBL/GenBank/DDBJ whole genome shotgun (WGS) entry which is preliminary data.</text>
</comment>
<evidence type="ECO:0000259" key="5">
    <source>
        <dbReference type="Pfam" id="PF06722"/>
    </source>
</evidence>
<dbReference type="Proteomes" id="UP000547510">
    <property type="component" value="Unassembled WGS sequence"/>
</dbReference>
<keyword evidence="4" id="KW-0045">Antibiotic biosynthesis</keyword>
<keyword evidence="3 7" id="KW-0808">Transferase</keyword>
<evidence type="ECO:0000256" key="1">
    <source>
        <dbReference type="ARBA" id="ARBA00006962"/>
    </source>
</evidence>
<dbReference type="CDD" id="cd03784">
    <property type="entry name" value="GT1_Gtf-like"/>
    <property type="match status" value="1"/>
</dbReference>
<evidence type="ECO:0000313" key="7">
    <source>
        <dbReference type="EMBL" id="MBB5958537.1"/>
    </source>
</evidence>
<evidence type="ECO:0000256" key="3">
    <source>
        <dbReference type="ARBA" id="ARBA00022679"/>
    </source>
</evidence>
<dbReference type="InterPro" id="IPR048284">
    <property type="entry name" value="EryCIII-like_N"/>
</dbReference>
<keyword evidence="2" id="KW-0328">Glycosyltransferase</keyword>
<dbReference type="SUPFAM" id="SSF53756">
    <property type="entry name" value="UDP-Glycosyltransferase/glycogen phosphorylase"/>
    <property type="match status" value="1"/>
</dbReference>
<name>A0A841CR72_9PSEU</name>
<dbReference type="InterPro" id="IPR030953">
    <property type="entry name" value="Glycosyl_450act"/>
</dbReference>
<dbReference type="Pfam" id="PF06722">
    <property type="entry name" value="EryCIII-like_C"/>
    <property type="match status" value="1"/>
</dbReference>
<dbReference type="InterPro" id="IPR050426">
    <property type="entry name" value="Glycosyltransferase_28"/>
</dbReference>
<evidence type="ECO:0000259" key="6">
    <source>
        <dbReference type="Pfam" id="PF21036"/>
    </source>
</evidence>
<dbReference type="GO" id="GO:0017000">
    <property type="term" value="P:antibiotic biosynthetic process"/>
    <property type="evidence" value="ECO:0007669"/>
    <property type="project" value="UniProtKB-KW"/>
</dbReference>
<sequence>MRVLFATYPEKTHLLAMVPLAWAMRTAGHDVRVAGAPGFAGEITQAGLTAVQVGSDRGLDRMLKLDQNWIVTGLDGLPVPYDTADWRPEDVTWEYLLEGYRLQVARWHRMSNVPLVADLVEYARSWQPDLVVWEPSTYAGAVAAEACGAAHARLLFSVDTLGVTRDHFLRLKAGQPVDEREDPLAEWLGGYAEKYGFEYSEALVTGQHTINLMPPSLRLEADLSYLPMRYVPYGGPAAVPDWLREPPERPRVALTMGLSTASWAGYAVRFQDVLDTLSDLDVELVVTLPEDVHDQIDEIPDNTRLVSYVPLHALAPTCSVIIHHAGFGTLATTALNGVPQLIVPWDGDGPAMAKRVAAQGAGTAVHPGQTSAETIRDRLVALLAEPRYRRAADRLREEMAAMPSPNDLVRQLELTVGRR</sequence>
<dbReference type="AlphaFoldDB" id="A0A841CR72"/>
<dbReference type="InterPro" id="IPR010610">
    <property type="entry name" value="EryCIII-like_C"/>
</dbReference>
<dbReference type="PANTHER" id="PTHR48050">
    <property type="entry name" value="STEROL 3-BETA-GLUCOSYLTRANSFERASE"/>
    <property type="match status" value="1"/>
</dbReference>
<keyword evidence="8" id="KW-1185">Reference proteome</keyword>
<dbReference type="RefSeq" id="WP_184694567.1">
    <property type="nucleotide sequence ID" value="NZ_JACHJN010000008.1"/>
</dbReference>
<dbReference type="GO" id="GO:0008194">
    <property type="term" value="F:UDP-glycosyltransferase activity"/>
    <property type="evidence" value="ECO:0007669"/>
    <property type="project" value="InterPro"/>
</dbReference>
<dbReference type="NCBIfam" id="TIGR04516">
    <property type="entry name" value="glycosyl_450act"/>
    <property type="match status" value="1"/>
</dbReference>
<gene>
    <name evidence="7" type="ORF">FHS29_005145</name>
</gene>
<accession>A0A841CR72</accession>
<dbReference type="GO" id="GO:0016758">
    <property type="term" value="F:hexosyltransferase activity"/>
    <property type="evidence" value="ECO:0007669"/>
    <property type="project" value="UniProtKB-ARBA"/>
</dbReference>
<dbReference type="FunFam" id="3.40.50.2000:FF:000072">
    <property type="entry name" value="Glycosyl transferase"/>
    <property type="match status" value="1"/>
</dbReference>